<evidence type="ECO:0000313" key="3">
    <source>
        <dbReference type="WBParaSite" id="Smp_097930.1"/>
    </source>
</evidence>
<organism evidence="2 3">
    <name type="scientific">Schistosoma mansoni</name>
    <name type="common">Blood fluke</name>
    <dbReference type="NCBI Taxonomy" id="6183"/>
    <lineage>
        <taxon>Eukaryota</taxon>
        <taxon>Metazoa</taxon>
        <taxon>Spiralia</taxon>
        <taxon>Lophotrochozoa</taxon>
        <taxon>Platyhelminthes</taxon>
        <taxon>Trematoda</taxon>
        <taxon>Digenea</taxon>
        <taxon>Strigeidida</taxon>
        <taxon>Schistosomatoidea</taxon>
        <taxon>Schistosomatidae</taxon>
        <taxon>Schistosoma</taxon>
    </lineage>
</organism>
<accession>A0A3Q0KJI1</accession>
<dbReference type="InterPro" id="IPR006015">
    <property type="entry name" value="Universal_stress_UspA"/>
</dbReference>
<protein>
    <submittedName>
        <fullName evidence="3">Universal stress protein, putative</fullName>
    </submittedName>
</protein>
<dbReference type="PRINTS" id="PR01438">
    <property type="entry name" value="UNVRSLSTRESS"/>
</dbReference>
<keyword evidence="2" id="KW-1185">Reference proteome</keyword>
<name>A0A3Q0KJI1_SCHMA</name>
<dbReference type="STRING" id="6183.A0A3Q0KJI1"/>
<reference evidence="3" key="2">
    <citation type="submission" date="2018-12" db="UniProtKB">
        <authorList>
            <consortium name="WormBaseParasite"/>
        </authorList>
    </citation>
    <scope>IDENTIFICATION</scope>
    <source>
        <strain evidence="3">Puerto Rican</strain>
    </source>
</reference>
<dbReference type="CDD" id="cd23659">
    <property type="entry name" value="USP_At3g01520-like"/>
    <property type="match status" value="1"/>
</dbReference>
<dbReference type="AlphaFoldDB" id="A0A3Q0KJI1"/>
<dbReference type="InterPro" id="IPR006016">
    <property type="entry name" value="UspA"/>
</dbReference>
<dbReference type="PANTHER" id="PTHR46989">
    <property type="entry name" value="USP DOMAIN-CONTAINING PROTEIN"/>
    <property type="match status" value="1"/>
</dbReference>
<dbReference type="WBParaSite" id="Smp_097930.1">
    <property type="protein sequence ID" value="Smp_097930.1"/>
    <property type="gene ID" value="Smp_097930"/>
</dbReference>
<reference evidence="2" key="1">
    <citation type="journal article" date="2012" name="PLoS Negl. Trop. Dis.">
        <title>A systematically improved high quality genome and transcriptome of the human blood fluke Schistosoma mansoni.</title>
        <authorList>
            <person name="Protasio A.V."/>
            <person name="Tsai I.J."/>
            <person name="Babbage A."/>
            <person name="Nichol S."/>
            <person name="Hunt M."/>
            <person name="Aslett M.A."/>
            <person name="De Silva N."/>
            <person name="Velarde G.S."/>
            <person name="Anderson T.J."/>
            <person name="Clark R.C."/>
            <person name="Davidson C."/>
            <person name="Dillon G.P."/>
            <person name="Holroyd N.E."/>
            <person name="LoVerde P.T."/>
            <person name="Lloyd C."/>
            <person name="McQuillan J."/>
            <person name="Oliveira G."/>
            <person name="Otto T.D."/>
            <person name="Parker-Manuel S.J."/>
            <person name="Quail M.A."/>
            <person name="Wilson R.A."/>
            <person name="Zerlotini A."/>
            <person name="Dunne D.W."/>
            <person name="Berriman M."/>
        </authorList>
    </citation>
    <scope>NUCLEOTIDE SEQUENCE [LARGE SCALE GENOMIC DNA]</scope>
    <source>
        <strain evidence="2">Puerto Rican</strain>
    </source>
</reference>
<dbReference type="Proteomes" id="UP000008854">
    <property type="component" value="Unassembled WGS sequence"/>
</dbReference>
<feature type="domain" description="UspA" evidence="1">
    <location>
        <begin position="48"/>
        <end position="192"/>
    </location>
</feature>
<dbReference type="InterPro" id="IPR014729">
    <property type="entry name" value="Rossmann-like_a/b/a_fold"/>
</dbReference>
<dbReference type="ExpressionAtlas" id="A0A3Q0KJI1">
    <property type="expression patterns" value="baseline"/>
</dbReference>
<dbReference type="PANTHER" id="PTHR46989:SF3">
    <property type="entry name" value="USPA DOMAIN-CONTAINING PROTEIN"/>
    <property type="match status" value="1"/>
</dbReference>
<sequence>MSNQIKLANTTLLGSNNTPYLSNRIYNFIRPKKKVFTMGVNTENKKVVFLPVDASDHSARAFQWYLDNLRGKNDELHFVYVIKPIFTTPTIELAMASSPITDIIQSTQENIENAKKLLQKYLIKAKRFGISCQAFVHVNAKPGPTLVKFAEEQKADIIIIGPRGLGLIRRTLLGSVTNYVMHHTKTPLVVIPPPVR</sequence>
<evidence type="ECO:0000259" key="1">
    <source>
        <dbReference type="Pfam" id="PF00582"/>
    </source>
</evidence>
<dbReference type="SUPFAM" id="SSF52402">
    <property type="entry name" value="Adenine nucleotide alpha hydrolases-like"/>
    <property type="match status" value="1"/>
</dbReference>
<dbReference type="Pfam" id="PF00582">
    <property type="entry name" value="Usp"/>
    <property type="match status" value="1"/>
</dbReference>
<dbReference type="InParanoid" id="A0A3Q0KJI1"/>
<proteinExistence type="predicted"/>
<evidence type="ECO:0000313" key="2">
    <source>
        <dbReference type="Proteomes" id="UP000008854"/>
    </source>
</evidence>
<dbReference type="Gene3D" id="3.40.50.620">
    <property type="entry name" value="HUPs"/>
    <property type="match status" value="1"/>
</dbReference>